<dbReference type="RefSeq" id="WP_168094059.1">
    <property type="nucleotide sequence ID" value="NZ_JAATER010000206.1"/>
</dbReference>
<gene>
    <name evidence="1" type="ORF">NQU55_17645</name>
</gene>
<reference evidence="1" key="1">
    <citation type="submission" date="2022-06" db="EMBL/GenBank/DDBJ databases">
        <title>WGS of actinobacteria.</title>
        <authorList>
            <person name="Thawai C."/>
        </authorList>
    </citation>
    <scope>NUCLEOTIDE SEQUENCE</scope>
    <source>
        <strain evidence="1">AA8</strain>
    </source>
</reference>
<comment type="caution">
    <text evidence="1">The sequence shown here is derived from an EMBL/GenBank/DDBJ whole genome shotgun (WGS) entry which is preliminary data.</text>
</comment>
<name>A0A9X2LHI9_9ACTN</name>
<evidence type="ECO:0000313" key="2">
    <source>
        <dbReference type="Proteomes" id="UP001142374"/>
    </source>
</evidence>
<organism evidence="1 2">
    <name type="scientific">Streptomyces telluris</name>
    <dbReference type="NCBI Taxonomy" id="2720021"/>
    <lineage>
        <taxon>Bacteria</taxon>
        <taxon>Bacillati</taxon>
        <taxon>Actinomycetota</taxon>
        <taxon>Actinomycetes</taxon>
        <taxon>Kitasatosporales</taxon>
        <taxon>Streptomycetaceae</taxon>
        <taxon>Streptomyces</taxon>
    </lineage>
</organism>
<evidence type="ECO:0000313" key="1">
    <source>
        <dbReference type="EMBL" id="MCQ8771576.1"/>
    </source>
</evidence>
<dbReference type="AlphaFoldDB" id="A0A9X2LHI9"/>
<dbReference type="Proteomes" id="UP001142374">
    <property type="component" value="Unassembled WGS sequence"/>
</dbReference>
<proteinExistence type="predicted"/>
<keyword evidence="2" id="KW-1185">Reference proteome</keyword>
<dbReference type="EMBL" id="JANIID010000015">
    <property type="protein sequence ID" value="MCQ8771576.1"/>
    <property type="molecule type" value="Genomic_DNA"/>
</dbReference>
<accession>A0A9X2LHI9</accession>
<sequence length="213" mass="22729">MTTPLALRGGFVFLDPEQGRVLRVTPFQYNPDSLTRSLQPRGAGAGGGERLEALRLSGPPQETFRFEAEFDAADRADKGGRPDPAAGTGLFAVLSALESAIQPTGAQLRESDRLSSMGMIEIAPVEAPLTVLVLGRRRVVPVRITEMSVAEEAYDSALQPVRAKVTLSVRTLTTDDVGFDHRAGALYLRYHQGKESFAALGAYGSDAVGLTGI</sequence>
<protein>
    <submittedName>
        <fullName evidence="1">Uncharacterized protein</fullName>
    </submittedName>
</protein>